<sequence length="126" mass="14193">MLSNYFKRLSFTLNRGFASPPGGAIAALGKGKKKGKALGAPIEKVVLPVETDTHKLVKFCCGSNIYNEGTDVELKPDSEYPDWLWKLNTGKRIPLDELDPNTLQYWKRVRKMGILQKNRILATKPF</sequence>
<dbReference type="AlphaFoldDB" id="A0A1B6E4V8"/>
<comment type="similarity">
    <text evidence="6">Belongs to the mitochondrion-specific ribosomal protein mL54 family.</text>
</comment>
<dbReference type="InterPro" id="IPR013870">
    <property type="entry name" value="Ribosomal_mL54"/>
</dbReference>
<comment type="subcellular location">
    <subcellularLocation>
        <location evidence="1">Mitochondrion</location>
    </subcellularLocation>
</comment>
<evidence type="ECO:0000256" key="6">
    <source>
        <dbReference type="ARBA" id="ARBA00033752"/>
    </source>
</evidence>
<evidence type="ECO:0000256" key="3">
    <source>
        <dbReference type="ARBA" id="ARBA00022980"/>
    </source>
</evidence>
<keyword evidence="4" id="KW-0496">Mitochondrion</keyword>
<evidence type="ECO:0000256" key="7">
    <source>
        <dbReference type="ARBA" id="ARBA00035179"/>
    </source>
</evidence>
<evidence type="ECO:0000256" key="1">
    <source>
        <dbReference type="ARBA" id="ARBA00004173"/>
    </source>
</evidence>
<keyword evidence="5" id="KW-0687">Ribonucleoprotein</keyword>
<proteinExistence type="inferred from homology"/>
<keyword evidence="3" id="KW-0689">Ribosomal protein</keyword>
<keyword evidence="2" id="KW-0809">Transit peptide</keyword>
<organism evidence="8">
    <name type="scientific">Clastoptera arizonana</name>
    <name type="common">Arizona spittle bug</name>
    <dbReference type="NCBI Taxonomy" id="38151"/>
    <lineage>
        <taxon>Eukaryota</taxon>
        <taxon>Metazoa</taxon>
        <taxon>Ecdysozoa</taxon>
        <taxon>Arthropoda</taxon>
        <taxon>Hexapoda</taxon>
        <taxon>Insecta</taxon>
        <taxon>Pterygota</taxon>
        <taxon>Neoptera</taxon>
        <taxon>Paraneoptera</taxon>
        <taxon>Hemiptera</taxon>
        <taxon>Auchenorrhyncha</taxon>
        <taxon>Cercopoidea</taxon>
        <taxon>Clastopteridae</taxon>
        <taxon>Clastoptera</taxon>
    </lineage>
</organism>
<dbReference type="Pfam" id="PF08561">
    <property type="entry name" value="Ribosomal_L37"/>
    <property type="match status" value="1"/>
</dbReference>
<dbReference type="GO" id="GO:0005762">
    <property type="term" value="C:mitochondrial large ribosomal subunit"/>
    <property type="evidence" value="ECO:0007669"/>
    <property type="project" value="TreeGrafter"/>
</dbReference>
<dbReference type="GO" id="GO:0003735">
    <property type="term" value="F:structural constituent of ribosome"/>
    <property type="evidence" value="ECO:0007669"/>
    <property type="project" value="TreeGrafter"/>
</dbReference>
<name>A0A1B6E4V8_9HEMI</name>
<gene>
    <name evidence="8" type="ORF">g.5376</name>
</gene>
<dbReference type="PANTHER" id="PTHR28595:SF1">
    <property type="entry name" value="LARGE RIBOSOMAL SUBUNIT PROTEIN ML54"/>
    <property type="match status" value="1"/>
</dbReference>
<evidence type="ECO:0000313" key="8">
    <source>
        <dbReference type="EMBL" id="JAS32919.1"/>
    </source>
</evidence>
<accession>A0A1B6E4V8</accession>
<evidence type="ECO:0000256" key="4">
    <source>
        <dbReference type="ARBA" id="ARBA00023128"/>
    </source>
</evidence>
<evidence type="ECO:0000256" key="2">
    <source>
        <dbReference type="ARBA" id="ARBA00022946"/>
    </source>
</evidence>
<dbReference type="EMBL" id="GEDC01004379">
    <property type="protein sequence ID" value="JAS32919.1"/>
    <property type="molecule type" value="Transcribed_RNA"/>
</dbReference>
<evidence type="ECO:0000256" key="5">
    <source>
        <dbReference type="ARBA" id="ARBA00023274"/>
    </source>
</evidence>
<protein>
    <recommendedName>
        <fullName evidence="7">Large ribosomal subunit protein mL54</fullName>
    </recommendedName>
</protein>
<reference evidence="8" key="1">
    <citation type="submission" date="2015-12" db="EMBL/GenBank/DDBJ databases">
        <title>De novo transcriptome assembly of four potential Pierce s Disease insect vectors from Arizona vineyards.</title>
        <authorList>
            <person name="Tassone E.E."/>
        </authorList>
    </citation>
    <scope>NUCLEOTIDE SEQUENCE</scope>
</reference>
<dbReference type="PANTHER" id="PTHR28595">
    <property type="entry name" value="39S RIBOSOMAL PROTEIN L54, MITOCHONDRIAL"/>
    <property type="match status" value="1"/>
</dbReference>